<organism evidence="2 3">
    <name type="scientific">Candidatus Allocopromorpha excrementipullorum</name>
    <dbReference type="NCBI Taxonomy" id="2840743"/>
    <lineage>
        <taxon>Bacteria</taxon>
        <taxon>Bacillati</taxon>
        <taxon>Bacillota</taxon>
        <taxon>Clostridia</taxon>
        <taxon>Eubacteriales</taxon>
        <taxon>Eubacteriaceae</taxon>
        <taxon>Eubacteriaceae incertae sedis</taxon>
        <taxon>Candidatus Allocopromorpha</taxon>
    </lineage>
</organism>
<reference evidence="2" key="2">
    <citation type="journal article" date="2021" name="PeerJ">
        <title>Extensive microbial diversity within the chicken gut microbiome revealed by metagenomics and culture.</title>
        <authorList>
            <person name="Gilroy R."/>
            <person name="Ravi A."/>
            <person name="Getino M."/>
            <person name="Pursley I."/>
            <person name="Horton D.L."/>
            <person name="Alikhan N.F."/>
            <person name="Baker D."/>
            <person name="Gharbi K."/>
            <person name="Hall N."/>
            <person name="Watson M."/>
            <person name="Adriaenssens E.M."/>
            <person name="Foster-Nyarko E."/>
            <person name="Jarju S."/>
            <person name="Secka A."/>
            <person name="Antonio M."/>
            <person name="Oren A."/>
            <person name="Chaudhuri R.R."/>
            <person name="La Ragione R."/>
            <person name="Hildebrand F."/>
            <person name="Pallen M.J."/>
        </authorList>
    </citation>
    <scope>NUCLEOTIDE SEQUENCE</scope>
    <source>
        <strain evidence="2">ChiSjej4B22-8349</strain>
    </source>
</reference>
<evidence type="ECO:0000313" key="3">
    <source>
        <dbReference type="Proteomes" id="UP000824130"/>
    </source>
</evidence>
<feature type="transmembrane region" description="Helical" evidence="1">
    <location>
        <begin position="16"/>
        <end position="36"/>
    </location>
</feature>
<evidence type="ECO:0000313" key="2">
    <source>
        <dbReference type="EMBL" id="HIU96030.1"/>
    </source>
</evidence>
<keyword evidence="1" id="KW-0812">Transmembrane</keyword>
<dbReference type="Proteomes" id="UP000824130">
    <property type="component" value="Unassembled WGS sequence"/>
</dbReference>
<name>A0A9D1N6J5_9FIRM</name>
<accession>A0A9D1N6J5</accession>
<sequence>MKNIFKDWNFKKHAKIVTGIYLACYAVDMTLGYVLVKKCLKGKEQEDE</sequence>
<comment type="caution">
    <text evidence="2">The sequence shown here is derived from an EMBL/GenBank/DDBJ whole genome shotgun (WGS) entry which is preliminary data.</text>
</comment>
<proteinExistence type="predicted"/>
<evidence type="ECO:0000256" key="1">
    <source>
        <dbReference type="SAM" id="Phobius"/>
    </source>
</evidence>
<reference evidence="2" key="1">
    <citation type="submission" date="2020-10" db="EMBL/GenBank/DDBJ databases">
        <authorList>
            <person name="Gilroy R."/>
        </authorList>
    </citation>
    <scope>NUCLEOTIDE SEQUENCE</scope>
    <source>
        <strain evidence="2">ChiSjej4B22-8349</strain>
    </source>
</reference>
<protein>
    <submittedName>
        <fullName evidence="2">Uncharacterized protein</fullName>
    </submittedName>
</protein>
<dbReference type="AlphaFoldDB" id="A0A9D1N6J5"/>
<dbReference type="EMBL" id="DVOB01000108">
    <property type="protein sequence ID" value="HIU96030.1"/>
    <property type="molecule type" value="Genomic_DNA"/>
</dbReference>
<keyword evidence="1" id="KW-0472">Membrane</keyword>
<keyword evidence="1" id="KW-1133">Transmembrane helix</keyword>
<gene>
    <name evidence="2" type="ORF">IAD25_04875</name>
</gene>